<reference evidence="1" key="1">
    <citation type="journal article" date="2014" name="Front. Microbiol.">
        <title>High frequency of phylogenetically diverse reductive dehalogenase-homologous genes in deep subseafloor sedimentary metagenomes.</title>
        <authorList>
            <person name="Kawai M."/>
            <person name="Futagami T."/>
            <person name="Toyoda A."/>
            <person name="Takaki Y."/>
            <person name="Nishi S."/>
            <person name="Hori S."/>
            <person name="Arai W."/>
            <person name="Tsubouchi T."/>
            <person name="Morono Y."/>
            <person name="Uchiyama I."/>
            <person name="Ito T."/>
            <person name="Fujiyama A."/>
            <person name="Inagaki F."/>
            <person name="Takami H."/>
        </authorList>
    </citation>
    <scope>NUCLEOTIDE SEQUENCE</scope>
    <source>
        <strain evidence="1">Expedition CK06-06</strain>
    </source>
</reference>
<sequence length="45" mass="5368">EYILVLNKIVKLREPYPDKSRRNFQRGKPEITIPNPIVTGFRDKK</sequence>
<dbReference type="EMBL" id="BARU01038238">
    <property type="protein sequence ID" value="GAH82441.1"/>
    <property type="molecule type" value="Genomic_DNA"/>
</dbReference>
<gene>
    <name evidence="1" type="ORF">S03H2_59462</name>
</gene>
<feature type="non-terminal residue" evidence="1">
    <location>
        <position position="1"/>
    </location>
</feature>
<proteinExistence type="predicted"/>
<name>X1IJ49_9ZZZZ</name>
<evidence type="ECO:0000313" key="1">
    <source>
        <dbReference type="EMBL" id="GAH82441.1"/>
    </source>
</evidence>
<protein>
    <submittedName>
        <fullName evidence="1">Uncharacterized protein</fullName>
    </submittedName>
</protein>
<comment type="caution">
    <text evidence="1">The sequence shown here is derived from an EMBL/GenBank/DDBJ whole genome shotgun (WGS) entry which is preliminary data.</text>
</comment>
<accession>X1IJ49</accession>
<dbReference type="AlphaFoldDB" id="X1IJ49"/>
<organism evidence="1">
    <name type="scientific">marine sediment metagenome</name>
    <dbReference type="NCBI Taxonomy" id="412755"/>
    <lineage>
        <taxon>unclassified sequences</taxon>
        <taxon>metagenomes</taxon>
        <taxon>ecological metagenomes</taxon>
    </lineage>
</organism>